<evidence type="ECO:0000259" key="4">
    <source>
        <dbReference type="PROSITE" id="PS01031"/>
    </source>
</evidence>
<name>A0A9R0DJF2_SPOFR</name>
<dbReference type="PANTHER" id="PTHR45640">
    <property type="entry name" value="HEAT SHOCK PROTEIN HSP-12.2-RELATED"/>
    <property type="match status" value="1"/>
</dbReference>
<dbReference type="Proteomes" id="UP000829999">
    <property type="component" value="Chromosome 16"/>
</dbReference>
<dbReference type="InterPro" id="IPR001436">
    <property type="entry name" value="Alpha-crystallin/sHSP_animal"/>
</dbReference>
<dbReference type="PRINTS" id="PR00299">
    <property type="entry name" value="ACRYSTALLIN"/>
</dbReference>
<evidence type="ECO:0000256" key="1">
    <source>
        <dbReference type="PROSITE-ProRule" id="PRU00285"/>
    </source>
</evidence>
<proteinExistence type="inferred from homology"/>
<dbReference type="AlphaFoldDB" id="A0A9R0DJF2"/>
<gene>
    <name evidence="6" type="primary">LOC118280696</name>
</gene>
<evidence type="ECO:0000313" key="5">
    <source>
        <dbReference type="Proteomes" id="UP000829999"/>
    </source>
</evidence>
<accession>A0A9R0DJF2</accession>
<feature type="region of interest" description="Disordered" evidence="3">
    <location>
        <begin position="147"/>
        <end position="177"/>
    </location>
</feature>
<dbReference type="CDD" id="cd06526">
    <property type="entry name" value="metazoan_ACD"/>
    <property type="match status" value="1"/>
</dbReference>
<dbReference type="Pfam" id="PF00011">
    <property type="entry name" value="HSP20"/>
    <property type="match status" value="1"/>
</dbReference>
<keyword evidence="5" id="KW-1185">Reference proteome</keyword>
<dbReference type="GO" id="GO:0051082">
    <property type="term" value="F:unfolded protein binding"/>
    <property type="evidence" value="ECO:0007669"/>
    <property type="project" value="TreeGrafter"/>
</dbReference>
<evidence type="ECO:0000256" key="3">
    <source>
        <dbReference type="SAM" id="MobiDB-lite"/>
    </source>
</evidence>
<evidence type="ECO:0000256" key="2">
    <source>
        <dbReference type="RuleBase" id="RU003616"/>
    </source>
</evidence>
<protein>
    <submittedName>
        <fullName evidence="6">Heat shock protein beta-1-like</fullName>
    </submittedName>
</protein>
<feature type="domain" description="SHSP" evidence="4">
    <location>
        <begin position="22"/>
        <end position="130"/>
    </location>
</feature>
<dbReference type="PROSITE" id="PS01031">
    <property type="entry name" value="SHSP"/>
    <property type="match status" value="1"/>
</dbReference>
<dbReference type="Gene3D" id="2.60.40.790">
    <property type="match status" value="1"/>
</dbReference>
<dbReference type="SUPFAM" id="SSF49764">
    <property type="entry name" value="HSP20-like chaperones"/>
    <property type="match status" value="1"/>
</dbReference>
<dbReference type="InterPro" id="IPR008978">
    <property type="entry name" value="HSP20-like_chaperone"/>
</dbReference>
<evidence type="ECO:0000313" key="6">
    <source>
        <dbReference type="RefSeq" id="XP_035456896.2"/>
    </source>
</evidence>
<dbReference type="PANTHER" id="PTHR45640:SF26">
    <property type="entry name" value="RE23625P"/>
    <property type="match status" value="1"/>
</dbReference>
<sequence>MNRIMFLRTLLGSQLQSKLCYSMKNNRSLRPTVRIGKDSFHLSINVNNYNKDEIRVKAHPEYVVIEGKQEKETEQGYALRQFIRKFKLPEGCIPSQITCRLSPDGTLKIEVPRTYKDAATPAEVFNVPICYGSFVTDKEEIDAKKCDDETKSTTNCTGFPKVKCKSRKPKSPPDGDE</sequence>
<organism evidence="5 6">
    <name type="scientific">Spodoptera frugiperda</name>
    <name type="common">Fall armyworm</name>
    <dbReference type="NCBI Taxonomy" id="7108"/>
    <lineage>
        <taxon>Eukaryota</taxon>
        <taxon>Metazoa</taxon>
        <taxon>Ecdysozoa</taxon>
        <taxon>Arthropoda</taxon>
        <taxon>Hexapoda</taxon>
        <taxon>Insecta</taxon>
        <taxon>Pterygota</taxon>
        <taxon>Neoptera</taxon>
        <taxon>Endopterygota</taxon>
        <taxon>Lepidoptera</taxon>
        <taxon>Glossata</taxon>
        <taxon>Ditrysia</taxon>
        <taxon>Noctuoidea</taxon>
        <taxon>Noctuidae</taxon>
        <taxon>Amphipyrinae</taxon>
        <taxon>Spodoptera</taxon>
    </lineage>
</organism>
<dbReference type="GO" id="GO:0042026">
    <property type="term" value="P:protein refolding"/>
    <property type="evidence" value="ECO:0007669"/>
    <property type="project" value="TreeGrafter"/>
</dbReference>
<dbReference type="OrthoDB" id="1431247at2759"/>
<dbReference type="GeneID" id="118280696"/>
<reference evidence="6" key="1">
    <citation type="submission" date="2025-08" db="UniProtKB">
        <authorList>
            <consortium name="RefSeq"/>
        </authorList>
    </citation>
    <scope>IDENTIFICATION</scope>
    <source>
        <tissue evidence="6">Whole larval tissue</tissue>
    </source>
</reference>
<dbReference type="RefSeq" id="XP_035456896.2">
    <property type="nucleotide sequence ID" value="XM_035601003.2"/>
</dbReference>
<comment type="similarity">
    <text evidence="1 2">Belongs to the small heat shock protein (HSP20) family.</text>
</comment>
<dbReference type="InterPro" id="IPR002068">
    <property type="entry name" value="A-crystallin/Hsp20_dom"/>
</dbReference>
<dbReference type="GO" id="GO:0009408">
    <property type="term" value="P:response to heat"/>
    <property type="evidence" value="ECO:0007669"/>
    <property type="project" value="TreeGrafter"/>
</dbReference>
<dbReference type="GO" id="GO:0005737">
    <property type="term" value="C:cytoplasm"/>
    <property type="evidence" value="ECO:0007669"/>
    <property type="project" value="TreeGrafter"/>
</dbReference>
<dbReference type="GO" id="GO:0005634">
    <property type="term" value="C:nucleus"/>
    <property type="evidence" value="ECO:0007669"/>
    <property type="project" value="TreeGrafter"/>
</dbReference>